<dbReference type="Gene3D" id="1.50.10.10">
    <property type="match status" value="1"/>
</dbReference>
<dbReference type="SUPFAM" id="SSF48208">
    <property type="entry name" value="Six-hairpin glycosidases"/>
    <property type="match status" value="1"/>
</dbReference>
<feature type="domain" description="Glycogen debranching enzyme C-terminal" evidence="1">
    <location>
        <begin position="280"/>
        <end position="643"/>
    </location>
</feature>
<dbReference type="InterPro" id="IPR032790">
    <property type="entry name" value="GDE_C"/>
</dbReference>
<dbReference type="InterPro" id="IPR010401">
    <property type="entry name" value="AGL/Gdb1"/>
</dbReference>
<dbReference type="InterPro" id="IPR024742">
    <property type="entry name" value="Glycogen_debranch_N"/>
</dbReference>
<evidence type="ECO:0000313" key="3">
    <source>
        <dbReference type="EMBL" id="MCU6764609.1"/>
    </source>
</evidence>
<dbReference type="Proteomes" id="UP001652409">
    <property type="component" value="Unassembled WGS sequence"/>
</dbReference>
<comment type="caution">
    <text evidence="3">The sequence shown here is derived from an EMBL/GenBank/DDBJ whole genome shotgun (WGS) entry which is preliminary data.</text>
</comment>
<dbReference type="NCBIfam" id="TIGR01561">
    <property type="entry name" value="gde_arch"/>
    <property type="match status" value="1"/>
</dbReference>
<dbReference type="InterPro" id="IPR012341">
    <property type="entry name" value="6hp_glycosidase-like_sf"/>
</dbReference>
<dbReference type="Pfam" id="PF12439">
    <property type="entry name" value="GDE_N"/>
    <property type="match status" value="1"/>
</dbReference>
<dbReference type="Pfam" id="PF06202">
    <property type="entry name" value="GDE_C"/>
    <property type="match status" value="1"/>
</dbReference>
<evidence type="ECO:0000313" key="4">
    <source>
        <dbReference type="Proteomes" id="UP001652409"/>
    </source>
</evidence>
<accession>A0ABT2TT79</accession>
<dbReference type="InterPro" id="IPR008928">
    <property type="entry name" value="6-hairpin_glycosidase_sf"/>
</dbReference>
<feature type="domain" description="Glycogen debranching enzyme bacterial and archaeal type N-terminal" evidence="2">
    <location>
        <begin position="19"/>
        <end position="220"/>
    </location>
</feature>
<protein>
    <submittedName>
        <fullName evidence="3">Amylo-alpha-1,6-glucosidase</fullName>
    </submittedName>
</protein>
<gene>
    <name evidence="3" type="ORF">OCV61_04200</name>
</gene>
<evidence type="ECO:0000259" key="1">
    <source>
        <dbReference type="Pfam" id="PF06202"/>
    </source>
</evidence>
<sequence>MKVSLCRFHWQDFRRGQERCFLLTNGLGGYSSLTVIGDTARNDHALFMAAEKAPNKRARLISNVEEYLEIQGKNTGLFSQEYVNRTKNQEGFRYLEAFEMEMLPTWHYQVGDVSVKKELFMLQGENTIALRYQLSQKIAKEVILHVSPLLAFVPKGKNPAKDQVFTVEENYIAGNGLVLHQKHNGTLVKKEIAFSQDLYYDQDARDGRDSVGTALQNHEICFKMDDYSREFYLIYSLDRRVDECDANTISGWIRHAKEDRQALIRHSGLKSTAGQTLAASAFQYLAHRESTDGKTILAGFPYFEDWGRDTMIALPGCTLALGLYEECKSILKTFMMYCRKGLMPNLFPEGDKDPFYNTVDAPLLFINGVYEYYKATNDEEFLKEAYPVMADIVYWYCRGTDYHIHMDWDCLVMAGAGKEQLTWMDVRINDELPTPRHGKAVEINAYWYNALKILEELSPLVGQEARDYQKLASTVKKSFLENFWMEDKGWLKDVVNGTAEEEQFRCNQVFALSMPYTMLSKEQGRRLLAAVRERLYTPVGLRTLDPADPAFHPVYGGSQPERDRAYHQGTVWTFPLGAYYRAVLACAEDQETAKEEIRQDLTLLEGWLTEGCLFHLAEIYDGDKPVASRGCYAQAWSVGEIVRVYKLIEE</sequence>
<keyword evidence="4" id="KW-1185">Reference proteome</keyword>
<reference evidence="3 4" key="1">
    <citation type="journal article" date="2021" name="ISME Commun">
        <title>Automated analysis of genomic sequences facilitates high-throughput and comprehensive description of bacteria.</title>
        <authorList>
            <person name="Hitch T.C.A."/>
        </authorList>
    </citation>
    <scope>NUCLEOTIDE SEQUENCE [LARGE SCALE GENOMIC DNA]</scope>
    <source>
        <strain evidence="3 4">Sanger_23</strain>
    </source>
</reference>
<dbReference type="PANTHER" id="PTHR10569">
    <property type="entry name" value="GLYCOGEN DEBRANCHING ENZYME"/>
    <property type="match status" value="1"/>
</dbReference>
<dbReference type="RefSeq" id="WP_158420806.1">
    <property type="nucleotide sequence ID" value="NZ_JAOQJL010000006.1"/>
</dbReference>
<dbReference type="PANTHER" id="PTHR10569:SF2">
    <property type="entry name" value="GLYCOGEN DEBRANCHING ENZYME"/>
    <property type="match status" value="1"/>
</dbReference>
<evidence type="ECO:0000259" key="2">
    <source>
        <dbReference type="Pfam" id="PF12439"/>
    </source>
</evidence>
<dbReference type="EMBL" id="JAOQJL010000006">
    <property type="protein sequence ID" value="MCU6764609.1"/>
    <property type="molecule type" value="Genomic_DNA"/>
</dbReference>
<organism evidence="3 4">
    <name type="scientific">Blautia ammoniilytica</name>
    <dbReference type="NCBI Taxonomy" id="2981782"/>
    <lineage>
        <taxon>Bacteria</taxon>
        <taxon>Bacillati</taxon>
        <taxon>Bacillota</taxon>
        <taxon>Clostridia</taxon>
        <taxon>Lachnospirales</taxon>
        <taxon>Lachnospiraceae</taxon>
        <taxon>Blautia</taxon>
    </lineage>
</organism>
<dbReference type="InterPro" id="IPR006451">
    <property type="entry name" value="Glycogen_debranch_arc"/>
</dbReference>
<proteinExistence type="predicted"/>
<name>A0ABT2TT79_9FIRM</name>